<dbReference type="AlphaFoldDB" id="A0A0A8XTN0"/>
<evidence type="ECO:0000313" key="1">
    <source>
        <dbReference type="EMBL" id="JAD17354.1"/>
    </source>
</evidence>
<protein>
    <submittedName>
        <fullName evidence="1">Uncharacterized protein</fullName>
    </submittedName>
</protein>
<name>A0A0A8XTN0_ARUDO</name>
<reference evidence="1" key="1">
    <citation type="submission" date="2014-09" db="EMBL/GenBank/DDBJ databases">
        <authorList>
            <person name="Magalhaes I.L.F."/>
            <person name="Oliveira U."/>
            <person name="Santos F.R."/>
            <person name="Vidigal T.H.D.A."/>
            <person name="Brescovit A.D."/>
            <person name="Santos A.J."/>
        </authorList>
    </citation>
    <scope>NUCLEOTIDE SEQUENCE</scope>
    <source>
        <tissue evidence="1">Shoot tissue taken approximately 20 cm above the soil surface</tissue>
    </source>
</reference>
<reference evidence="1" key="2">
    <citation type="journal article" date="2015" name="Data Brief">
        <title>Shoot transcriptome of the giant reed, Arundo donax.</title>
        <authorList>
            <person name="Barrero R.A."/>
            <person name="Guerrero F.D."/>
            <person name="Moolhuijzen P."/>
            <person name="Goolsby J.A."/>
            <person name="Tidwell J."/>
            <person name="Bellgard S.E."/>
            <person name="Bellgard M.I."/>
        </authorList>
    </citation>
    <scope>NUCLEOTIDE SEQUENCE</scope>
    <source>
        <tissue evidence="1">Shoot tissue taken approximately 20 cm above the soil surface</tissue>
    </source>
</reference>
<accession>A0A0A8XTN0</accession>
<proteinExistence type="predicted"/>
<sequence>MARHPRQSQSSDGIFSLSSHTVFVFHVSDLGVAIDHRPGKELNRDKNKNWHQSWTMVTS</sequence>
<organism evidence="1">
    <name type="scientific">Arundo donax</name>
    <name type="common">Giant reed</name>
    <name type="synonym">Donax arundinaceus</name>
    <dbReference type="NCBI Taxonomy" id="35708"/>
    <lineage>
        <taxon>Eukaryota</taxon>
        <taxon>Viridiplantae</taxon>
        <taxon>Streptophyta</taxon>
        <taxon>Embryophyta</taxon>
        <taxon>Tracheophyta</taxon>
        <taxon>Spermatophyta</taxon>
        <taxon>Magnoliopsida</taxon>
        <taxon>Liliopsida</taxon>
        <taxon>Poales</taxon>
        <taxon>Poaceae</taxon>
        <taxon>PACMAD clade</taxon>
        <taxon>Arundinoideae</taxon>
        <taxon>Arundineae</taxon>
        <taxon>Arundo</taxon>
    </lineage>
</organism>
<dbReference type="EMBL" id="GBRH01280541">
    <property type="protein sequence ID" value="JAD17354.1"/>
    <property type="molecule type" value="Transcribed_RNA"/>
</dbReference>